<dbReference type="PANTHER" id="PTHR13227">
    <property type="entry name" value="EUKARYOTIC TRANSLATION INITIATION FACTOR 2A"/>
    <property type="match status" value="1"/>
</dbReference>
<gene>
    <name evidence="6" type="primary">eif-2A</name>
    <name evidence="6" type="ORF">TCON_2301</name>
</gene>
<evidence type="ECO:0000256" key="1">
    <source>
        <dbReference type="ARBA" id="ARBA00022540"/>
    </source>
</evidence>
<dbReference type="EMBL" id="SBIQ01000250">
    <property type="protein sequence ID" value="KAF7682474.1"/>
    <property type="molecule type" value="Genomic_DNA"/>
</dbReference>
<protein>
    <submittedName>
        <fullName evidence="6">Eukaryotic translation initiation factor 2A</fullName>
    </submittedName>
</protein>
<evidence type="ECO:0000313" key="6">
    <source>
        <dbReference type="EMBL" id="KAF7682474.1"/>
    </source>
</evidence>
<reference evidence="6 7" key="1">
    <citation type="submission" date="2019-01" db="EMBL/GenBank/DDBJ databases">
        <title>Genomes sequencing and comparative genomics of infectious freshwater microsporidia, Cucumispora dikerogammari and Thelohania contejeani.</title>
        <authorList>
            <person name="Cormier A."/>
            <person name="Giraud I."/>
            <person name="Wattier R."/>
            <person name="Teixeira M."/>
            <person name="Grandjean F."/>
            <person name="Rigaud T."/>
            <person name="Cordaux R."/>
        </authorList>
    </citation>
    <scope>NUCLEOTIDE SEQUENCE [LARGE SCALE GENOMIC DNA]</scope>
    <source>
        <strain evidence="6">T1</strain>
        <tissue evidence="6">Spores</tissue>
    </source>
</reference>
<dbReference type="Proteomes" id="UP001516464">
    <property type="component" value="Unassembled WGS sequence"/>
</dbReference>
<evidence type="ECO:0000313" key="7">
    <source>
        <dbReference type="Proteomes" id="UP001516464"/>
    </source>
</evidence>
<evidence type="ECO:0000256" key="3">
    <source>
        <dbReference type="ARBA" id="ARBA00022737"/>
    </source>
</evidence>
<keyword evidence="2" id="KW-0853">WD repeat</keyword>
<dbReference type="SUPFAM" id="SSF50978">
    <property type="entry name" value="WD40 repeat-like"/>
    <property type="match status" value="1"/>
</dbReference>
<keyword evidence="1 6" id="KW-0396">Initiation factor</keyword>
<dbReference type="InterPro" id="IPR036322">
    <property type="entry name" value="WD40_repeat_dom_sf"/>
</dbReference>
<dbReference type="InterPro" id="IPR011387">
    <property type="entry name" value="TIF2A"/>
</dbReference>
<comment type="caution">
    <text evidence="6">The sequence shown here is derived from an EMBL/GenBank/DDBJ whole genome shotgun (WGS) entry which is preliminary data.</text>
</comment>
<keyword evidence="4" id="KW-0648">Protein biosynthesis</keyword>
<evidence type="ECO:0000259" key="5">
    <source>
        <dbReference type="Pfam" id="PF08662"/>
    </source>
</evidence>
<dbReference type="Pfam" id="PF08662">
    <property type="entry name" value="eIF2A"/>
    <property type="match status" value="1"/>
</dbReference>
<name>A0ABQ7HWD8_9MICR</name>
<evidence type="ECO:0000256" key="2">
    <source>
        <dbReference type="ARBA" id="ARBA00022574"/>
    </source>
</evidence>
<keyword evidence="3" id="KW-0677">Repeat</keyword>
<proteinExistence type="predicted"/>
<dbReference type="GO" id="GO:0003743">
    <property type="term" value="F:translation initiation factor activity"/>
    <property type="evidence" value="ECO:0007669"/>
    <property type="project" value="UniProtKB-KW"/>
</dbReference>
<keyword evidence="7" id="KW-1185">Reference proteome</keyword>
<evidence type="ECO:0000256" key="4">
    <source>
        <dbReference type="ARBA" id="ARBA00022917"/>
    </source>
</evidence>
<organism evidence="6 7">
    <name type="scientific">Astathelohania contejeani</name>
    <dbReference type="NCBI Taxonomy" id="164912"/>
    <lineage>
        <taxon>Eukaryota</taxon>
        <taxon>Fungi</taxon>
        <taxon>Fungi incertae sedis</taxon>
        <taxon>Microsporidia</taxon>
        <taxon>Astathelohaniidae</taxon>
        <taxon>Astathelohania</taxon>
    </lineage>
</organism>
<accession>A0ABQ7HWD8</accession>
<feature type="domain" description="Translation initiation factor beta propellor-like" evidence="5">
    <location>
        <begin position="193"/>
        <end position="355"/>
    </location>
</feature>
<dbReference type="InterPro" id="IPR013979">
    <property type="entry name" value="TIF_beta_prop-like"/>
</dbReference>
<sequence length="474" mass="54790">MNKNSIVALSENGLQLDILKSPESKIKCERCDVDKNIILYSDAESVNFHDGYKIIGTHKVTDVKQIKLAGKYGCALKYDRTMLVFDKDNILYSCSDVDRFKLSDKLVAYVSKSELFVCEINAHKISDIIFKKPSILDFEIFGNFFVFTTRKKHKNSQEIQTFEIHQKDNLVFSQPFNNIEAMKIKYDGFDAFIVQITTKYVNNSYFGASSLFFYHKKTWKEVKKCDNVHFFTFIEGGFAVCYGDQPADVVTMDYSLNVKSKFPSGIRNRIYYNPHFNLVCFAGFDNLSGDIELYDVKSNKLISKFRVLGASCVDWSPCGSYLSISITNFLKVDNKILVYDYYGRKLSEMHFEKLFFVRWIGEKENFMELEKPQSLNIDVIEHYVPPSLRNPGKARVSVAKKPRTPKQPAIKKQTPIKRKESIDASLLEAELEQIKNLKVKLERGENLTVEEMNKILSENVIKEKIQRKKQTINQ</sequence>
<dbReference type="PANTHER" id="PTHR13227:SF0">
    <property type="entry name" value="EUKARYOTIC TRANSLATION INITIATION FACTOR 2A"/>
    <property type="match status" value="1"/>
</dbReference>